<name>A0A9P4GPH7_9PLEO</name>
<accession>A0A9P4GPH7</accession>
<protein>
    <submittedName>
        <fullName evidence="2">Uncharacterized protein</fullName>
    </submittedName>
</protein>
<keyword evidence="3" id="KW-1185">Reference proteome</keyword>
<sequence length="390" mass="45327">MAGGQYINWLADVYRDTIIPYSKTWNQQFAAQIQTRLPPEVRDMIYHHLWNIDPRRSFPNTIARSQIRSSRDHTEFTWDSDTITLYPSLAGFARSTVRGDKNDIRQLCERSFLPHYICEEYVGPTTATEVVLSMYKAFGTAGFLLCQSHRIERVLTEDCFDVGLDPLSAIRQLTVHCKMDRYRTPPPKHPLFFGCNHKISELAYVRKKALKADFGPLLDVKKKSGFKLHILLIQRVVRIDVLAEFIETLSEIYEAFCKNGACVTVSWTYRGHWHPNQMIPDEDLVIKDITTFFDMPREVWAYNMSRFLQKVKRCILPRHWRIDWELTDSEIPANPSKFWISKMVHDMWYSSENEFTTDDEDDSDESGEDSADDDDNGSDVDGRAQSTLCP</sequence>
<dbReference type="AlphaFoldDB" id="A0A9P4GPH7"/>
<dbReference type="OrthoDB" id="3763466at2759"/>
<dbReference type="EMBL" id="ML976615">
    <property type="protein sequence ID" value="KAF1849194.1"/>
    <property type="molecule type" value="Genomic_DNA"/>
</dbReference>
<dbReference type="RefSeq" id="XP_040791757.1">
    <property type="nucleotide sequence ID" value="XM_040933122.1"/>
</dbReference>
<comment type="caution">
    <text evidence="2">The sequence shown here is derived from an EMBL/GenBank/DDBJ whole genome shotgun (WGS) entry which is preliminary data.</text>
</comment>
<evidence type="ECO:0000313" key="3">
    <source>
        <dbReference type="Proteomes" id="UP000800039"/>
    </source>
</evidence>
<feature type="compositionally biased region" description="Acidic residues" evidence="1">
    <location>
        <begin position="355"/>
        <end position="378"/>
    </location>
</feature>
<organism evidence="2 3">
    <name type="scientific">Cucurbitaria berberidis CBS 394.84</name>
    <dbReference type="NCBI Taxonomy" id="1168544"/>
    <lineage>
        <taxon>Eukaryota</taxon>
        <taxon>Fungi</taxon>
        <taxon>Dikarya</taxon>
        <taxon>Ascomycota</taxon>
        <taxon>Pezizomycotina</taxon>
        <taxon>Dothideomycetes</taxon>
        <taxon>Pleosporomycetidae</taxon>
        <taxon>Pleosporales</taxon>
        <taxon>Pleosporineae</taxon>
        <taxon>Cucurbitariaceae</taxon>
        <taxon>Cucurbitaria</taxon>
    </lineage>
</organism>
<gene>
    <name evidence="2" type="ORF">K460DRAFT_365107</name>
</gene>
<evidence type="ECO:0000256" key="1">
    <source>
        <dbReference type="SAM" id="MobiDB-lite"/>
    </source>
</evidence>
<proteinExistence type="predicted"/>
<reference evidence="2" key="1">
    <citation type="submission" date="2020-01" db="EMBL/GenBank/DDBJ databases">
        <authorList>
            <consortium name="DOE Joint Genome Institute"/>
            <person name="Haridas S."/>
            <person name="Albert R."/>
            <person name="Binder M."/>
            <person name="Bloem J."/>
            <person name="Labutti K."/>
            <person name="Salamov A."/>
            <person name="Andreopoulos B."/>
            <person name="Baker S.E."/>
            <person name="Barry K."/>
            <person name="Bills G."/>
            <person name="Bluhm B.H."/>
            <person name="Cannon C."/>
            <person name="Castanera R."/>
            <person name="Culley D.E."/>
            <person name="Daum C."/>
            <person name="Ezra D."/>
            <person name="Gonzalez J.B."/>
            <person name="Henrissat B."/>
            <person name="Kuo A."/>
            <person name="Liang C."/>
            <person name="Lipzen A."/>
            <person name="Lutzoni F."/>
            <person name="Magnuson J."/>
            <person name="Mondo S."/>
            <person name="Nolan M."/>
            <person name="Ohm R."/>
            <person name="Pangilinan J."/>
            <person name="Park H.-J."/>
            <person name="Ramirez L."/>
            <person name="Alfaro M."/>
            <person name="Sun H."/>
            <person name="Tritt A."/>
            <person name="Yoshinaga Y."/>
            <person name="Zwiers L.-H."/>
            <person name="Turgeon B.G."/>
            <person name="Goodwin S.B."/>
            <person name="Spatafora J.W."/>
            <person name="Crous P.W."/>
            <person name="Grigoriev I.V."/>
        </authorList>
    </citation>
    <scope>NUCLEOTIDE SEQUENCE</scope>
    <source>
        <strain evidence="2">CBS 394.84</strain>
    </source>
</reference>
<dbReference type="GeneID" id="63850373"/>
<dbReference type="Proteomes" id="UP000800039">
    <property type="component" value="Unassembled WGS sequence"/>
</dbReference>
<evidence type="ECO:0000313" key="2">
    <source>
        <dbReference type="EMBL" id="KAF1849194.1"/>
    </source>
</evidence>
<feature type="region of interest" description="Disordered" evidence="1">
    <location>
        <begin position="354"/>
        <end position="390"/>
    </location>
</feature>